<dbReference type="EMBL" id="BTSY01000003">
    <property type="protein sequence ID" value="GMT19289.1"/>
    <property type="molecule type" value="Genomic_DNA"/>
</dbReference>
<feature type="non-terminal residue" evidence="1">
    <location>
        <position position="1"/>
    </location>
</feature>
<dbReference type="Proteomes" id="UP001432322">
    <property type="component" value="Unassembled WGS sequence"/>
</dbReference>
<protein>
    <submittedName>
        <fullName evidence="1">Uncharacterized protein</fullName>
    </submittedName>
</protein>
<proteinExistence type="predicted"/>
<evidence type="ECO:0000313" key="1">
    <source>
        <dbReference type="EMBL" id="GMT19289.1"/>
    </source>
</evidence>
<organism evidence="1 2">
    <name type="scientific">Pristionchus fissidentatus</name>
    <dbReference type="NCBI Taxonomy" id="1538716"/>
    <lineage>
        <taxon>Eukaryota</taxon>
        <taxon>Metazoa</taxon>
        <taxon>Ecdysozoa</taxon>
        <taxon>Nematoda</taxon>
        <taxon>Chromadorea</taxon>
        <taxon>Rhabditida</taxon>
        <taxon>Rhabditina</taxon>
        <taxon>Diplogasteromorpha</taxon>
        <taxon>Diplogasteroidea</taxon>
        <taxon>Neodiplogasteridae</taxon>
        <taxon>Pristionchus</taxon>
    </lineage>
</organism>
<dbReference type="AlphaFoldDB" id="A0AAV5VLM6"/>
<keyword evidence="2" id="KW-1185">Reference proteome</keyword>
<accession>A0AAV5VLM6</accession>
<comment type="caution">
    <text evidence="1">The sequence shown here is derived from an EMBL/GenBank/DDBJ whole genome shotgun (WGS) entry which is preliminary data.</text>
</comment>
<reference evidence="1" key="1">
    <citation type="submission" date="2023-10" db="EMBL/GenBank/DDBJ databases">
        <title>Genome assembly of Pristionchus species.</title>
        <authorList>
            <person name="Yoshida K."/>
            <person name="Sommer R.J."/>
        </authorList>
    </citation>
    <scope>NUCLEOTIDE SEQUENCE</scope>
    <source>
        <strain evidence="1">RS5133</strain>
    </source>
</reference>
<sequence>PSSLPLFSSPTLITFRESSSSLNPSVDNFLHLLNFSITMDSSSPKDTMSHHEETRSLSIWQSAKSFFFPSPLVHQTVTKSVHKTTTTDETRRTSSSSVDKLYMYSFGSINIP</sequence>
<name>A0AAV5VLM6_9BILA</name>
<gene>
    <name evidence="1" type="ORF">PFISCL1PPCAC_10586</name>
</gene>
<evidence type="ECO:0000313" key="2">
    <source>
        <dbReference type="Proteomes" id="UP001432322"/>
    </source>
</evidence>